<evidence type="ECO:0000256" key="9">
    <source>
        <dbReference type="ARBA" id="ARBA00031501"/>
    </source>
</evidence>
<dbReference type="PANTHER" id="PTHR32438:SF5">
    <property type="entry name" value="4-ALPHA-GLUCANOTRANSFERASE DPE1, CHLOROPLASTIC_AMYLOPLASTIC"/>
    <property type="match status" value="1"/>
</dbReference>
<dbReference type="InterPro" id="IPR012767">
    <property type="entry name" value="Trehalose_TreY"/>
</dbReference>
<dbReference type="CDD" id="cd11336">
    <property type="entry name" value="AmyAc_MTSase"/>
    <property type="match status" value="1"/>
</dbReference>
<dbReference type="Gene3D" id="1.10.10.470">
    <property type="entry name" value="Maltooligosyl trehalose synthase, domain 4"/>
    <property type="match status" value="1"/>
</dbReference>
<dbReference type="InterPro" id="IPR006047">
    <property type="entry name" value="GH13_cat_dom"/>
</dbReference>
<dbReference type="InterPro" id="IPR003385">
    <property type="entry name" value="Glyco_hydro_77"/>
</dbReference>
<dbReference type="NCBIfam" id="TIGR00217">
    <property type="entry name" value="malQ"/>
    <property type="match status" value="1"/>
</dbReference>
<sequence length="1368" mass="158011">MKAPKATYRLQLNNDFTLNHLERAIPYLQALGIDTIYASPILQAVPSSNHGYDGIDMHVINPELGTLDQLIDLKKKLTDSGIGWLQDIVPNHMAFDTGNRWLMDVLEHGPASRYRHYFDSSLSGEWFTQEPLMVPTLGKKLQQVLDDQEIRIVEHGEKLYFRYFDQQWPLSTVTTKQIHDDFLTEKNSRKPSTSNQAGPDFKDFLGRLTASKTELHKLLKEQHYRLCHWQETDSHINFRRFFTVNGLICLQINNETVFQDTHHLLKQLLEQKVIDGLRVDHIDGIYNPTQYLRDLRQLTGPDTYIVAEKILEHTEELPAKWPIAGATGYEFLATVNNVLIDVDGKKKFTKFYEKYVGKQTSLKRQQYDKKAAILTKYMQGEVKHLADVFVRLRLDNGESQLSVKNLEHVITSFLVLFPTYRSYVEAFPCPKPEFEVLDTVYRKLKKKNPQYPLEVRLFAAACERAQSGDDPDFSARYSQFFGRCMQYTGPAMAKGVEDTLMYTYNRFLGTNEVGDHPANFGIGVEQFHAFMVNRQRHWPAALNTTATHDTKRGEDARARLQVLTACPSLWTSMVNKWHRTIAQEFTGVMPSSNDQYAIFQAIFASYPMQDEHDPQFAERLTDYLTKYLREGKENSDWAQPNEQYEETVHTFARFLLKEQHAFLPTMRKLLHQLRDFAMIHSLCQVVLKFTSPGVPDVYQGTDLWDFSFVDPDNRRPVDFDKRAQFLQDINAMQPAEQATTLWKERENGKVKLWLINRLASLRKMSESLSDKGNYVPLKTAGKYREHILAFARRHRNSWTVVILPLHLARIKKLHNSKLNDFDWGDTRVLLPTEGKICWNDCLRHTKGEGNAVSIKAVFTDIPLAVLQYDVPEKKRRAGILMAISSLPASFGIGDLGKPAQDFAHALHNAGQRYWQVLPLGPLSTEQFFSPYSTLSAMAGNPLLISLEQLAAAGLLDDGDLQKRRMKSKKRVNYAAAETLKNELLYQAFGHARNQEDKDFDDFCMQESAWLDDYALFMALRKHHHDSPWYQWPDAFKNRDPKSLQNFMADHSTDIRYEKWLQYIFFKQWRALKAYCYHLNISLLGDIPIYVGHDAADVWANPSLFSLTADGKIACMAGVPPDYFNADGQKWGMPVFRWENHQKDHFKWWLMRIKQNLKLYDKVRLDHFRAFAAYWQITMPAETAVDGEWIKAPGVQLFQHLEKTFPDMPFIAEDLGDIDDAVYALRDRYQLPGMKVLQFAFGEDMPQSVHVPHHHSQNFVVYTGTHDNNTTVGWFKNDLQEAGRKRLQSYLSSAIYAKNVADFLIKAAYASVADIAVIPMQDILSLDEKHRMNTPSSTAGNWCWQMLPEALNKKVQDRLKDYTTAYDRL</sequence>
<comment type="caution">
    <text evidence="12">The sequence shown here is derived from an EMBL/GenBank/DDBJ whole genome shotgun (WGS) entry which is preliminary data.</text>
</comment>
<evidence type="ECO:0000256" key="6">
    <source>
        <dbReference type="ARBA" id="ARBA00022679"/>
    </source>
</evidence>
<accession>A0ABQ3HX36</accession>
<keyword evidence="5 10" id="KW-0328">Glycosyltransferase</keyword>
<name>A0ABQ3HX36_9SPHI</name>
<dbReference type="EMBL" id="BNAF01000005">
    <property type="protein sequence ID" value="GHE33120.1"/>
    <property type="molecule type" value="Genomic_DNA"/>
</dbReference>
<dbReference type="NCBIfam" id="TIGR02401">
    <property type="entry name" value="trehalose_TreY"/>
    <property type="match status" value="1"/>
</dbReference>
<gene>
    <name evidence="12" type="ORF">GCM10017764_15230</name>
</gene>
<comment type="catalytic activity">
    <reaction evidence="1 10">
        <text>Transfers a segment of a (1-&gt;4)-alpha-D-glucan to a new position in an acceptor, which may be glucose or a (1-&gt;4)-alpha-D-glucan.</text>
        <dbReference type="EC" id="2.4.1.25"/>
    </reaction>
</comment>
<protein>
    <recommendedName>
        <fullName evidence="4 10">4-alpha-glucanotransferase</fullName>
        <ecNumber evidence="3 10">2.4.1.25</ecNumber>
    </recommendedName>
    <alternativeName>
        <fullName evidence="8 10">Amylomaltase</fullName>
    </alternativeName>
    <alternativeName>
        <fullName evidence="9 10">Disproportionating enzyme</fullName>
    </alternativeName>
</protein>
<dbReference type="Gene3D" id="1.10.150.200">
    <property type="entry name" value="Maltooligosyl trehalose synthase, domain 3"/>
    <property type="match status" value="1"/>
</dbReference>
<evidence type="ECO:0000256" key="8">
    <source>
        <dbReference type="ARBA" id="ARBA00031423"/>
    </source>
</evidence>
<evidence type="ECO:0000313" key="12">
    <source>
        <dbReference type="EMBL" id="GHE33120.1"/>
    </source>
</evidence>
<dbReference type="EC" id="2.4.1.25" evidence="3 10"/>
<evidence type="ECO:0000256" key="4">
    <source>
        <dbReference type="ARBA" id="ARBA00020295"/>
    </source>
</evidence>
<dbReference type="Gene3D" id="3.30.1590.10">
    <property type="entry name" value="Maltooligosyl trehalose synthase, domain 2"/>
    <property type="match status" value="1"/>
</dbReference>
<dbReference type="InterPro" id="IPR013797">
    <property type="entry name" value="Maltooligo_trehalose_synth_4"/>
</dbReference>
<feature type="domain" description="Glycosyl hydrolase family 13 catalytic" evidence="11">
    <location>
        <begin position="5"/>
        <end position="466"/>
    </location>
</feature>
<comment type="similarity">
    <text evidence="2 10">Belongs to the disproportionating enzyme family.</text>
</comment>
<dbReference type="Proteomes" id="UP000620550">
    <property type="component" value="Unassembled WGS sequence"/>
</dbReference>
<keyword evidence="13" id="KW-1185">Reference proteome</keyword>
<organism evidence="12 13">
    <name type="scientific">Sphingobacterium griseoflavum</name>
    <dbReference type="NCBI Taxonomy" id="1474952"/>
    <lineage>
        <taxon>Bacteria</taxon>
        <taxon>Pseudomonadati</taxon>
        <taxon>Bacteroidota</taxon>
        <taxon>Sphingobacteriia</taxon>
        <taxon>Sphingobacteriales</taxon>
        <taxon>Sphingobacteriaceae</taxon>
        <taxon>Sphingobacterium</taxon>
    </lineage>
</organism>
<dbReference type="RefSeq" id="WP_189626053.1">
    <property type="nucleotide sequence ID" value="NZ_BNAF01000005.1"/>
</dbReference>
<dbReference type="Gene3D" id="3.20.20.80">
    <property type="entry name" value="Glycosidases"/>
    <property type="match status" value="2"/>
</dbReference>
<dbReference type="NCBIfam" id="NF011080">
    <property type="entry name" value="PRK14508.1-3"/>
    <property type="match status" value="1"/>
</dbReference>
<dbReference type="SUPFAM" id="SSF51445">
    <property type="entry name" value="(Trans)glycosidases"/>
    <property type="match status" value="2"/>
</dbReference>
<evidence type="ECO:0000256" key="5">
    <source>
        <dbReference type="ARBA" id="ARBA00022676"/>
    </source>
</evidence>
<evidence type="ECO:0000256" key="3">
    <source>
        <dbReference type="ARBA" id="ARBA00012560"/>
    </source>
</evidence>
<evidence type="ECO:0000313" key="13">
    <source>
        <dbReference type="Proteomes" id="UP000620550"/>
    </source>
</evidence>
<evidence type="ECO:0000256" key="7">
    <source>
        <dbReference type="ARBA" id="ARBA00023277"/>
    </source>
</evidence>
<dbReference type="Pfam" id="PF00128">
    <property type="entry name" value="Alpha-amylase"/>
    <property type="match status" value="1"/>
</dbReference>
<evidence type="ECO:0000256" key="2">
    <source>
        <dbReference type="ARBA" id="ARBA00005684"/>
    </source>
</evidence>
<dbReference type="Pfam" id="PF02446">
    <property type="entry name" value="Glyco_hydro_77"/>
    <property type="match status" value="1"/>
</dbReference>
<dbReference type="SMART" id="SM00642">
    <property type="entry name" value="Aamy"/>
    <property type="match status" value="1"/>
</dbReference>
<dbReference type="PANTHER" id="PTHR32438">
    <property type="entry name" value="4-ALPHA-GLUCANOTRANSFERASE DPE1, CHLOROPLASTIC/AMYLOPLASTIC"/>
    <property type="match status" value="1"/>
</dbReference>
<keyword evidence="6 10" id="KW-0808">Transferase</keyword>
<dbReference type="InterPro" id="IPR017853">
    <property type="entry name" value="GH"/>
</dbReference>
<evidence type="ECO:0000256" key="1">
    <source>
        <dbReference type="ARBA" id="ARBA00000439"/>
    </source>
</evidence>
<reference evidence="13" key="1">
    <citation type="journal article" date="2019" name="Int. J. Syst. Evol. Microbiol.">
        <title>The Global Catalogue of Microorganisms (GCM) 10K type strain sequencing project: providing services to taxonomists for standard genome sequencing and annotation.</title>
        <authorList>
            <consortium name="The Broad Institute Genomics Platform"/>
            <consortium name="The Broad Institute Genome Sequencing Center for Infectious Disease"/>
            <person name="Wu L."/>
            <person name="Ma J."/>
        </authorList>
    </citation>
    <scope>NUCLEOTIDE SEQUENCE [LARGE SCALE GENOMIC DNA]</scope>
    <source>
        <strain evidence="13">CGMCC 1.12966</strain>
    </source>
</reference>
<evidence type="ECO:0000259" key="11">
    <source>
        <dbReference type="SMART" id="SM00642"/>
    </source>
</evidence>
<evidence type="ECO:0000256" key="10">
    <source>
        <dbReference type="RuleBase" id="RU361207"/>
    </source>
</evidence>
<proteinExistence type="inferred from homology"/>
<keyword evidence="7 10" id="KW-0119">Carbohydrate metabolism</keyword>